<feature type="compositionally biased region" description="Basic and acidic residues" evidence="1">
    <location>
        <begin position="339"/>
        <end position="348"/>
    </location>
</feature>
<feature type="region of interest" description="Disordered" evidence="1">
    <location>
        <begin position="250"/>
        <end position="275"/>
    </location>
</feature>
<comment type="caution">
    <text evidence="2">The sequence shown here is derived from an EMBL/GenBank/DDBJ whole genome shotgun (WGS) entry which is preliminary data.</text>
</comment>
<name>A0ABP7ZLA9_9MICO</name>
<accession>A0ABP7ZLA9</accession>
<organism evidence="2 3">
    <name type="scientific">Gryllotalpicola daejeonensis</name>
    <dbReference type="NCBI Taxonomy" id="993087"/>
    <lineage>
        <taxon>Bacteria</taxon>
        <taxon>Bacillati</taxon>
        <taxon>Actinomycetota</taxon>
        <taxon>Actinomycetes</taxon>
        <taxon>Micrococcales</taxon>
        <taxon>Microbacteriaceae</taxon>
        <taxon>Gryllotalpicola</taxon>
    </lineage>
</organism>
<dbReference type="Proteomes" id="UP001415169">
    <property type="component" value="Unassembled WGS sequence"/>
</dbReference>
<evidence type="ECO:0000256" key="1">
    <source>
        <dbReference type="SAM" id="MobiDB-lite"/>
    </source>
</evidence>
<feature type="compositionally biased region" description="Basic and acidic residues" evidence="1">
    <location>
        <begin position="250"/>
        <end position="266"/>
    </location>
</feature>
<proteinExistence type="predicted"/>
<protein>
    <submittedName>
        <fullName evidence="2">Uncharacterized protein</fullName>
    </submittedName>
</protein>
<dbReference type="EMBL" id="BAABBV010000001">
    <property type="protein sequence ID" value="GAA4162783.1"/>
    <property type="molecule type" value="Genomic_DNA"/>
</dbReference>
<feature type="region of interest" description="Disordered" evidence="1">
    <location>
        <begin position="327"/>
        <end position="362"/>
    </location>
</feature>
<dbReference type="RefSeq" id="WP_344791849.1">
    <property type="nucleotide sequence ID" value="NZ_BAABBV010000001.1"/>
</dbReference>
<gene>
    <name evidence="2" type="ORF">GCM10022286_22230</name>
</gene>
<keyword evidence="3" id="KW-1185">Reference proteome</keyword>
<reference evidence="2" key="1">
    <citation type="journal article" date="2014" name="Int. J. Syst. Evol. Microbiol.">
        <title>Complete genome of a new Firmicutes species belonging to the dominant human colonic microbiota ('Ruminococcus bicirculans') reveals two chromosomes and a selective capacity to utilize plant glucans.</title>
        <authorList>
            <consortium name="NISC Comparative Sequencing Program"/>
            <person name="Wegmann U."/>
            <person name="Louis P."/>
            <person name="Goesmann A."/>
            <person name="Henrissat B."/>
            <person name="Duncan S.H."/>
            <person name="Flint H.J."/>
        </authorList>
    </citation>
    <scope>NUCLEOTIDE SEQUENCE</scope>
    <source>
        <strain evidence="2">JCM 17590</strain>
    </source>
</reference>
<sequence>MSATLTVVDFGPLADAAADYRLAVGRLEAAAADAETAWKQLPAALDSPGTQLAVGRYVGPAHQLSTALMNAADVLHNVLQTEVEPLRALSRPPEPDPLDLSWLDGADAANAARAEALAAAEAACAAAIAAIRGGEAGSVDLPCPTTPSASPMHVAPVSMAIPISPSAGFPAFGAGAIDAGAAAAAGAFALLGVVGLILSMGGSTDAAVPRRKRRPGPDAIEGKDFVITPYQECSPLFHGPGCQDHELGVDKPGDEPFTGDKVKGDEPPGEMPGTESDWTQRLADNGHGQVYKAPDGREVRVMDPAKTAEKEYDRRYPNGYVVFKRPGERPLDLSGKPSRIADDTHIVRNPDGSFPIPEGWNQ</sequence>
<evidence type="ECO:0000313" key="3">
    <source>
        <dbReference type="Proteomes" id="UP001415169"/>
    </source>
</evidence>
<reference evidence="2" key="2">
    <citation type="submission" date="2023-12" db="EMBL/GenBank/DDBJ databases">
        <authorList>
            <person name="Sun Q."/>
            <person name="Inoue M."/>
        </authorList>
    </citation>
    <scope>NUCLEOTIDE SEQUENCE</scope>
    <source>
        <strain evidence="2">JCM 17590</strain>
    </source>
</reference>
<evidence type="ECO:0000313" key="2">
    <source>
        <dbReference type="EMBL" id="GAA4162783.1"/>
    </source>
</evidence>